<dbReference type="OrthoDB" id="7502269at2"/>
<dbReference type="AlphaFoldDB" id="A0A4R7BWM4"/>
<protein>
    <recommendedName>
        <fullName evidence="4">Transmembrane protein</fullName>
    </recommendedName>
</protein>
<dbReference type="Proteomes" id="UP000295122">
    <property type="component" value="Unassembled WGS sequence"/>
</dbReference>
<name>A0A4R7BWM4_9HYPH</name>
<gene>
    <name evidence="2" type="ORF">EV668_3120</name>
</gene>
<evidence type="ECO:0000256" key="1">
    <source>
        <dbReference type="SAM" id="Phobius"/>
    </source>
</evidence>
<feature type="transmembrane region" description="Helical" evidence="1">
    <location>
        <begin position="15"/>
        <end position="36"/>
    </location>
</feature>
<feature type="transmembrane region" description="Helical" evidence="1">
    <location>
        <begin position="56"/>
        <end position="75"/>
    </location>
</feature>
<dbReference type="RefSeq" id="WP_133771538.1">
    <property type="nucleotide sequence ID" value="NZ_SNZR01000013.1"/>
</dbReference>
<feature type="transmembrane region" description="Helical" evidence="1">
    <location>
        <begin position="82"/>
        <end position="103"/>
    </location>
</feature>
<evidence type="ECO:0000313" key="3">
    <source>
        <dbReference type="Proteomes" id="UP000295122"/>
    </source>
</evidence>
<comment type="caution">
    <text evidence="2">The sequence shown here is derived from an EMBL/GenBank/DDBJ whole genome shotgun (WGS) entry which is preliminary data.</text>
</comment>
<evidence type="ECO:0000313" key="2">
    <source>
        <dbReference type="EMBL" id="TDR90274.1"/>
    </source>
</evidence>
<accession>A0A4R7BWM4</accession>
<feature type="transmembrane region" description="Helical" evidence="1">
    <location>
        <begin position="115"/>
        <end position="133"/>
    </location>
</feature>
<sequence>MPNSTRASAAYPDRLVEYLFASMMIGWGLWLIAPWWQTFGNPTYAALAALATERQWGIFSVCVGVVRVGALVVNGHWCRTPLLRFMCSWFGVVWWLVLIWLFFQNPSPNPPAGFVFYPIFIVFELVSCARSMADAFRANAFRPLRLPRLLQLSRAGSHE</sequence>
<keyword evidence="1" id="KW-0812">Transmembrane</keyword>
<evidence type="ECO:0008006" key="4">
    <source>
        <dbReference type="Google" id="ProtNLM"/>
    </source>
</evidence>
<dbReference type="EMBL" id="SNZR01000013">
    <property type="protein sequence ID" value="TDR90274.1"/>
    <property type="molecule type" value="Genomic_DNA"/>
</dbReference>
<keyword evidence="1" id="KW-1133">Transmembrane helix</keyword>
<organism evidence="2 3">
    <name type="scientific">Enterovirga rhinocerotis</name>
    <dbReference type="NCBI Taxonomy" id="1339210"/>
    <lineage>
        <taxon>Bacteria</taxon>
        <taxon>Pseudomonadati</taxon>
        <taxon>Pseudomonadota</taxon>
        <taxon>Alphaproteobacteria</taxon>
        <taxon>Hyphomicrobiales</taxon>
        <taxon>Methylobacteriaceae</taxon>
        <taxon>Enterovirga</taxon>
    </lineage>
</organism>
<keyword evidence="3" id="KW-1185">Reference proteome</keyword>
<proteinExistence type="predicted"/>
<keyword evidence="1" id="KW-0472">Membrane</keyword>
<reference evidence="2 3" key="1">
    <citation type="submission" date="2019-03" db="EMBL/GenBank/DDBJ databases">
        <title>Genomic Encyclopedia of Type Strains, Phase IV (KMG-IV): sequencing the most valuable type-strain genomes for metagenomic binning, comparative biology and taxonomic classification.</title>
        <authorList>
            <person name="Goeker M."/>
        </authorList>
    </citation>
    <scope>NUCLEOTIDE SEQUENCE [LARGE SCALE GENOMIC DNA]</scope>
    <source>
        <strain evidence="2 3">DSM 25903</strain>
    </source>
</reference>